<feature type="transmembrane region" description="Helical" evidence="1">
    <location>
        <begin position="27"/>
        <end position="52"/>
    </location>
</feature>
<dbReference type="InterPro" id="IPR028994">
    <property type="entry name" value="Integrin_alpha_N"/>
</dbReference>
<dbReference type="AlphaFoldDB" id="D6TED6"/>
<protein>
    <submittedName>
        <fullName evidence="2">Uncharacterized protein</fullName>
    </submittedName>
</protein>
<keyword evidence="1" id="KW-0472">Membrane</keyword>
<reference evidence="2 3" key="1">
    <citation type="journal article" date="2011" name="Stand. Genomic Sci.">
        <title>Non-contiguous finished genome sequence and contextual data of the filamentous soil bacterium Ktedonobacter racemifer type strain (SOSP1-21).</title>
        <authorList>
            <person name="Chang Y.J."/>
            <person name="Land M."/>
            <person name="Hauser L."/>
            <person name="Chertkov O."/>
            <person name="Del Rio T.G."/>
            <person name="Nolan M."/>
            <person name="Copeland A."/>
            <person name="Tice H."/>
            <person name="Cheng J.F."/>
            <person name="Lucas S."/>
            <person name="Han C."/>
            <person name="Goodwin L."/>
            <person name="Pitluck S."/>
            <person name="Ivanova N."/>
            <person name="Ovchinikova G."/>
            <person name="Pati A."/>
            <person name="Chen A."/>
            <person name="Palaniappan K."/>
            <person name="Mavromatis K."/>
            <person name="Liolios K."/>
            <person name="Brettin T."/>
            <person name="Fiebig A."/>
            <person name="Rohde M."/>
            <person name="Abt B."/>
            <person name="Goker M."/>
            <person name="Detter J.C."/>
            <person name="Woyke T."/>
            <person name="Bristow J."/>
            <person name="Eisen J.A."/>
            <person name="Markowitz V."/>
            <person name="Hugenholtz P."/>
            <person name="Kyrpides N.C."/>
            <person name="Klenk H.P."/>
            <person name="Lapidus A."/>
        </authorList>
    </citation>
    <scope>NUCLEOTIDE SEQUENCE [LARGE SCALE GENOMIC DNA]</scope>
    <source>
        <strain evidence="3">DSM 44963</strain>
    </source>
</reference>
<evidence type="ECO:0000256" key="1">
    <source>
        <dbReference type="SAM" id="Phobius"/>
    </source>
</evidence>
<dbReference type="SUPFAM" id="SSF69318">
    <property type="entry name" value="Integrin alpha N-terminal domain"/>
    <property type="match status" value="1"/>
</dbReference>
<dbReference type="Proteomes" id="UP000004508">
    <property type="component" value="Unassembled WGS sequence"/>
</dbReference>
<dbReference type="EMBL" id="ADVG01000001">
    <property type="protein sequence ID" value="EFH90309.1"/>
    <property type="molecule type" value="Genomic_DNA"/>
</dbReference>
<accession>D6TED6</accession>
<keyword evidence="1" id="KW-0812">Transmembrane</keyword>
<sequence>MAAQQRTQKLPHTEDLLEKTCKQGNGLLNIGIGMCTALLLLMFLLNVVLPWWNWLQTQWHYGDVHVSHFDFHGHHFIGEVYRGYVTVFDVPNGHPEKSQVFLLQSAQDNTPVQFETRDVNNDGITDVTVGTDGSSIGITLYGTKDGVYSKTPPENK</sequence>
<keyword evidence="1" id="KW-1133">Transmembrane helix</keyword>
<evidence type="ECO:0000313" key="2">
    <source>
        <dbReference type="EMBL" id="EFH90309.1"/>
    </source>
</evidence>
<proteinExistence type="predicted"/>
<keyword evidence="3" id="KW-1185">Reference proteome</keyword>
<dbReference type="RefSeq" id="WP_007907560.1">
    <property type="nucleotide sequence ID" value="NZ_ADVG01000001.1"/>
</dbReference>
<comment type="caution">
    <text evidence="2">The sequence shown here is derived from an EMBL/GenBank/DDBJ whole genome shotgun (WGS) entry which is preliminary data.</text>
</comment>
<evidence type="ECO:0000313" key="3">
    <source>
        <dbReference type="Proteomes" id="UP000004508"/>
    </source>
</evidence>
<dbReference type="InParanoid" id="D6TED6"/>
<gene>
    <name evidence="2" type="ORF">Krac_11927</name>
</gene>
<name>D6TED6_KTERA</name>
<organism evidence="2 3">
    <name type="scientific">Ktedonobacter racemifer DSM 44963</name>
    <dbReference type="NCBI Taxonomy" id="485913"/>
    <lineage>
        <taxon>Bacteria</taxon>
        <taxon>Bacillati</taxon>
        <taxon>Chloroflexota</taxon>
        <taxon>Ktedonobacteria</taxon>
        <taxon>Ktedonobacterales</taxon>
        <taxon>Ktedonobacteraceae</taxon>
        <taxon>Ktedonobacter</taxon>
    </lineage>
</organism>